<gene>
    <name evidence="2" type="ORF">ACFP0N_39560</name>
</gene>
<feature type="region of interest" description="Disordered" evidence="1">
    <location>
        <begin position="140"/>
        <end position="179"/>
    </location>
</feature>
<comment type="caution">
    <text evidence="2">The sequence shown here is derived from an EMBL/GenBank/DDBJ whole genome shotgun (WGS) entry which is preliminary data.</text>
</comment>
<proteinExistence type="predicted"/>
<organism evidence="2 3">
    <name type="scientific">Kitasatospora aburaviensis</name>
    <dbReference type="NCBI Taxonomy" id="67265"/>
    <lineage>
        <taxon>Bacteria</taxon>
        <taxon>Bacillati</taxon>
        <taxon>Actinomycetota</taxon>
        <taxon>Actinomycetes</taxon>
        <taxon>Kitasatosporales</taxon>
        <taxon>Streptomycetaceae</taxon>
        <taxon>Kitasatospora</taxon>
    </lineage>
</organism>
<evidence type="ECO:0000313" key="3">
    <source>
        <dbReference type="Proteomes" id="UP001596067"/>
    </source>
</evidence>
<accession>A0ABW1FE34</accession>
<evidence type="ECO:0000313" key="2">
    <source>
        <dbReference type="EMBL" id="MFC5891068.1"/>
    </source>
</evidence>
<sequence length="179" mass="19806">MDENSQARDELDRLGRSLRGQLVALITDLTVRVHLRRLSLDEPKVADRCDPLRYHYSTMYQGNRPRTATAAETASRAAFLLHEAGWDVTTSQENDDGILWTVVVAHRDGNGIRVMTSDDTPAVAFRGQTPALALCPPQPVRQPEPELAPEPVVTPDTLTPGYRMYSQCTGLRPGGEANR</sequence>
<protein>
    <submittedName>
        <fullName evidence="2">Uncharacterized protein</fullName>
    </submittedName>
</protein>
<dbReference type="Proteomes" id="UP001596067">
    <property type="component" value="Unassembled WGS sequence"/>
</dbReference>
<dbReference type="EMBL" id="JBHSOD010000121">
    <property type="protein sequence ID" value="MFC5891068.1"/>
    <property type="molecule type" value="Genomic_DNA"/>
</dbReference>
<name>A0ABW1FE34_9ACTN</name>
<dbReference type="RefSeq" id="WP_313761496.1">
    <property type="nucleotide sequence ID" value="NZ_BAAAVH010000037.1"/>
</dbReference>
<reference evidence="3" key="1">
    <citation type="journal article" date="2019" name="Int. J. Syst. Evol. Microbiol.">
        <title>The Global Catalogue of Microorganisms (GCM) 10K type strain sequencing project: providing services to taxonomists for standard genome sequencing and annotation.</title>
        <authorList>
            <consortium name="The Broad Institute Genomics Platform"/>
            <consortium name="The Broad Institute Genome Sequencing Center for Infectious Disease"/>
            <person name="Wu L."/>
            <person name="Ma J."/>
        </authorList>
    </citation>
    <scope>NUCLEOTIDE SEQUENCE [LARGE SCALE GENOMIC DNA]</scope>
    <source>
        <strain evidence="3">CGMCC 4.1469</strain>
    </source>
</reference>
<keyword evidence="3" id="KW-1185">Reference proteome</keyword>
<evidence type="ECO:0000256" key="1">
    <source>
        <dbReference type="SAM" id="MobiDB-lite"/>
    </source>
</evidence>